<comment type="caution">
    <text evidence="8">The sequence shown here is derived from an EMBL/GenBank/DDBJ whole genome shotgun (WGS) entry which is preliminary data.</text>
</comment>
<accession>A0A1Q9WGB8</accession>
<keyword evidence="6" id="KW-0460">Magnesium</keyword>
<evidence type="ECO:0000256" key="1">
    <source>
        <dbReference type="ARBA" id="ARBA00001946"/>
    </source>
</evidence>
<name>A0A1S1JMU0_9MYCO</name>
<comment type="similarity">
    <text evidence="3 7">Belongs to the FPP/GGPP synthase family.</text>
</comment>
<evidence type="ECO:0000313" key="9">
    <source>
        <dbReference type="Proteomes" id="UP000179636"/>
    </source>
</evidence>
<reference evidence="8 9" key="1">
    <citation type="submission" date="2016-10" db="EMBL/GenBank/DDBJ databases">
        <title>Evaluation of Human, Animal and Environmental Mycobacterium chelonae Isolates by Core Genome Phylogenomic Analysis, Targeted Gene Comparison, and Anti-microbial Susceptibility Patterns: A Tale of Mistaken Identities.</title>
        <authorList>
            <person name="Fogelson S.B."/>
            <person name="Camus A.C."/>
            <person name="Lorenz W."/>
            <person name="Vasireddy R."/>
            <person name="Vasireddy S."/>
            <person name="Smith T."/>
            <person name="Brown-Elliott B.A."/>
            <person name="Wallace R.J.Jr."/>
            <person name="Hasan N.A."/>
            <person name="Reischl U."/>
            <person name="Sanchez S."/>
        </authorList>
    </citation>
    <scope>NUCLEOTIDE SEQUENCE [LARGE SCALE GENOMIC DNA]</scope>
    <source>
        <strain evidence="8 9">24999</strain>
    </source>
</reference>
<dbReference type="InterPro" id="IPR000092">
    <property type="entry name" value="Polyprenyl_synt"/>
</dbReference>
<dbReference type="CDD" id="cd00867">
    <property type="entry name" value="Trans_IPPS"/>
    <property type="match status" value="1"/>
</dbReference>
<evidence type="ECO:0008006" key="10">
    <source>
        <dbReference type="Google" id="ProtNLM"/>
    </source>
</evidence>
<accession>A0A1S1JMU0</accession>
<evidence type="ECO:0000256" key="6">
    <source>
        <dbReference type="ARBA" id="ARBA00022842"/>
    </source>
</evidence>
<dbReference type="OrthoDB" id="4497239at2"/>
<dbReference type="AlphaFoldDB" id="A0A1S1JMU0"/>
<evidence type="ECO:0000256" key="4">
    <source>
        <dbReference type="ARBA" id="ARBA00022679"/>
    </source>
</evidence>
<organism evidence="8 9">
    <name type="scientific">Mycobacterium syngnathidarum</name>
    <dbReference type="NCBI Taxonomy" id="1908205"/>
    <lineage>
        <taxon>Bacteria</taxon>
        <taxon>Bacillati</taxon>
        <taxon>Actinomycetota</taxon>
        <taxon>Actinomycetes</taxon>
        <taxon>Mycobacteriales</taxon>
        <taxon>Mycobacteriaceae</taxon>
        <taxon>Mycobacterium</taxon>
    </lineage>
</organism>
<gene>
    <name evidence="8" type="ORF">BKG61_28130</name>
</gene>
<dbReference type="EMBL" id="MLHV01000044">
    <property type="protein sequence ID" value="OHT87162.1"/>
    <property type="molecule type" value="Genomic_DNA"/>
</dbReference>
<evidence type="ECO:0000256" key="5">
    <source>
        <dbReference type="ARBA" id="ARBA00022723"/>
    </source>
</evidence>
<dbReference type="STRING" id="1908205.BKG60_04110"/>
<keyword evidence="5" id="KW-0479">Metal-binding</keyword>
<dbReference type="PANTHER" id="PTHR12001">
    <property type="entry name" value="GERANYLGERANYL PYROPHOSPHATE SYNTHASE"/>
    <property type="match status" value="1"/>
</dbReference>
<comment type="cofactor">
    <cofactor evidence="1">
        <name>Mg(2+)</name>
        <dbReference type="ChEBI" id="CHEBI:18420"/>
    </cofactor>
</comment>
<proteinExistence type="inferred from homology"/>
<dbReference type="PANTHER" id="PTHR12001:SF69">
    <property type="entry name" value="ALL TRANS-POLYPRENYL-DIPHOSPHATE SYNTHASE PDSS1"/>
    <property type="match status" value="1"/>
</dbReference>
<protein>
    <recommendedName>
        <fullName evidence="10">Geranylgeranyl pyrophosphate synthase</fullName>
    </recommendedName>
</protein>
<sequence>MGAPTSVANAGFGDETVSARVQHSMLQIEELIGTELIAADAVLREVVSQRTGSAASRFRPLFTVLAAQLGPYPEAQQVSVAGSVIELVHLATLNHHGVLDDSAIHRGTDWATARWHNNIAILAGDYLFATASRLVARLGPDAVRVIADTFARMTTGQMRQRCSPGSDGDVIEHYLRIADEKTACLIAAAGQFGATVSGGGQRHVERLRQLGRLVGLVYQIAQDIRAISTESVGTNPITSADLRVGAHSLPVAYALRERGFRSDRLRRVLALRLTEESWAEARQLVGSSSGIAMAQQTLRRYAARAQESLSVFADTPERRAMAALVDRLVAADGSLY</sequence>
<evidence type="ECO:0000256" key="3">
    <source>
        <dbReference type="ARBA" id="ARBA00006706"/>
    </source>
</evidence>
<keyword evidence="9" id="KW-1185">Reference proteome</keyword>
<dbReference type="Pfam" id="PF00348">
    <property type="entry name" value="polyprenyl_synt"/>
    <property type="match status" value="1"/>
</dbReference>
<comment type="pathway">
    <text evidence="2">Isoprenoid biosynthesis.</text>
</comment>
<dbReference type="Gene3D" id="1.10.600.10">
    <property type="entry name" value="Farnesyl Diphosphate Synthase"/>
    <property type="match status" value="1"/>
</dbReference>
<dbReference type="GO" id="GO:0008299">
    <property type="term" value="P:isoprenoid biosynthetic process"/>
    <property type="evidence" value="ECO:0007669"/>
    <property type="project" value="InterPro"/>
</dbReference>
<evidence type="ECO:0000313" key="8">
    <source>
        <dbReference type="EMBL" id="OHT87162.1"/>
    </source>
</evidence>
<dbReference type="GO" id="GO:0046872">
    <property type="term" value="F:metal ion binding"/>
    <property type="evidence" value="ECO:0007669"/>
    <property type="project" value="UniProtKB-KW"/>
</dbReference>
<keyword evidence="4 7" id="KW-0808">Transferase</keyword>
<dbReference type="Proteomes" id="UP000179636">
    <property type="component" value="Unassembled WGS sequence"/>
</dbReference>
<evidence type="ECO:0000256" key="2">
    <source>
        <dbReference type="ARBA" id="ARBA00005128"/>
    </source>
</evidence>
<dbReference type="InterPro" id="IPR008949">
    <property type="entry name" value="Isoprenoid_synthase_dom_sf"/>
</dbReference>
<dbReference type="GO" id="GO:0004659">
    <property type="term" value="F:prenyltransferase activity"/>
    <property type="evidence" value="ECO:0007669"/>
    <property type="project" value="InterPro"/>
</dbReference>
<evidence type="ECO:0000256" key="7">
    <source>
        <dbReference type="RuleBase" id="RU004466"/>
    </source>
</evidence>
<dbReference type="SUPFAM" id="SSF48576">
    <property type="entry name" value="Terpenoid synthases"/>
    <property type="match status" value="1"/>
</dbReference>